<dbReference type="EMBL" id="JABAEW010000030">
    <property type="protein sequence ID" value="NMD87812.1"/>
    <property type="molecule type" value="Genomic_DNA"/>
</dbReference>
<dbReference type="GeneID" id="78294243"/>
<dbReference type="SUPFAM" id="SSF56954">
    <property type="entry name" value="Outer membrane efflux proteins (OEP)"/>
    <property type="match status" value="1"/>
</dbReference>
<comment type="subcellular location">
    <subcellularLocation>
        <location evidence="1">Cell outer membrane</location>
    </subcellularLocation>
</comment>
<dbReference type="InterPro" id="IPR003423">
    <property type="entry name" value="OMP_efflux"/>
</dbReference>
<evidence type="ECO:0000313" key="11">
    <source>
        <dbReference type="Proteomes" id="UP000576225"/>
    </source>
</evidence>
<keyword evidence="6" id="KW-0472">Membrane</keyword>
<dbReference type="GO" id="GO:0009279">
    <property type="term" value="C:cell outer membrane"/>
    <property type="evidence" value="ECO:0007669"/>
    <property type="project" value="UniProtKB-SubCell"/>
</dbReference>
<protein>
    <submittedName>
        <fullName evidence="9">Outer membrane protein TolC</fullName>
    </submittedName>
    <submittedName>
        <fullName evidence="8">TolC family protein</fullName>
    </submittedName>
</protein>
<evidence type="ECO:0000256" key="3">
    <source>
        <dbReference type="ARBA" id="ARBA00022448"/>
    </source>
</evidence>
<evidence type="ECO:0000256" key="5">
    <source>
        <dbReference type="ARBA" id="ARBA00022692"/>
    </source>
</evidence>
<keyword evidence="7" id="KW-0998">Cell outer membrane</keyword>
<sequence>MSILCSRCWLVPVALLLLSGGCYTYKPPEAVLEGTVFDEANREASRRRLEGIKVLTLRLAQRIAEENNQSFLATYHAVNAARMRYYQSLGAYAPEITAGTGVGQTLEWNNHLVNPMPHTPARNFRFDSTTNVTASYLIFDGLARELNVLIQKREIEREKAVRMRVICMVRQAVAYAFDDMQLAARLGEIAQQNREFQLKLHGIVEPEAQRNLRPEDEVLNFQVLAGYADASRIAAVYQLEVSDFALAQLLGLPEGRLPGPPELPPADTRIRPLPFSMEATIDLALSNNPQMHIMQQTLKIAEYNKFKSYSSYAPTVTAHARFSYNVMSSRYRDYMYSHGSQDTPSFEYGIQANYLIFNGLSRYNRMREMQAMYAMAQYGMAETYLQLVNDVRAACANYQNHARQARVYRDLLAAARRQRDLVYDRYLKREASVDRIDKVQTYYIDTEVRYATEINLLNKALAQIEAILMVELFPED</sequence>
<accession>A0A2U1B8D8</accession>
<keyword evidence="10" id="KW-1185">Reference proteome</keyword>
<evidence type="ECO:0000256" key="2">
    <source>
        <dbReference type="ARBA" id="ARBA00007613"/>
    </source>
</evidence>
<comment type="caution">
    <text evidence="9">The sequence shown here is derived from an EMBL/GenBank/DDBJ whole genome shotgun (WGS) entry which is preliminary data.</text>
</comment>
<dbReference type="Proteomes" id="UP000576225">
    <property type="component" value="Unassembled WGS sequence"/>
</dbReference>
<reference evidence="9 10" key="1">
    <citation type="submission" date="2018-04" db="EMBL/GenBank/DDBJ databases">
        <title>Genomic Encyclopedia of Type Strains, Phase IV (KMG-IV): sequencing the most valuable type-strain genomes for metagenomic binning, comparative biology and taxonomic classification.</title>
        <authorList>
            <person name="Goeker M."/>
        </authorList>
    </citation>
    <scope>NUCLEOTIDE SEQUENCE [LARGE SCALE GENOMIC DNA]</scope>
    <source>
        <strain evidence="9 10">DSM 14823</strain>
    </source>
</reference>
<dbReference type="Gene3D" id="1.20.1600.10">
    <property type="entry name" value="Outer membrane efflux proteins (OEP)"/>
    <property type="match status" value="1"/>
</dbReference>
<evidence type="ECO:0000313" key="10">
    <source>
        <dbReference type="Proteomes" id="UP000245959"/>
    </source>
</evidence>
<comment type="similarity">
    <text evidence="2">Belongs to the outer membrane factor (OMF) (TC 1.B.17) family.</text>
</comment>
<dbReference type="PANTHER" id="PTHR30026">
    <property type="entry name" value="OUTER MEMBRANE PROTEIN TOLC"/>
    <property type="match status" value="1"/>
</dbReference>
<name>A0A2U1B8D8_9BACT</name>
<reference evidence="8 11" key="2">
    <citation type="submission" date="2020-04" db="EMBL/GenBank/DDBJ databases">
        <authorList>
            <person name="Hitch T.C.A."/>
            <person name="Wylensek D."/>
            <person name="Clavel T."/>
        </authorList>
    </citation>
    <scope>NUCLEOTIDE SEQUENCE [LARGE SCALE GENOMIC DNA]</scope>
    <source>
        <strain evidence="8 11">COR2-253-APC-1A</strain>
    </source>
</reference>
<organism evidence="9 10">
    <name type="scientific">Victivallis vadensis</name>
    <dbReference type="NCBI Taxonomy" id="172901"/>
    <lineage>
        <taxon>Bacteria</taxon>
        <taxon>Pseudomonadati</taxon>
        <taxon>Lentisphaerota</taxon>
        <taxon>Lentisphaeria</taxon>
        <taxon>Victivallales</taxon>
        <taxon>Victivallaceae</taxon>
        <taxon>Victivallis</taxon>
    </lineage>
</organism>
<dbReference type="GO" id="GO:0015562">
    <property type="term" value="F:efflux transmembrane transporter activity"/>
    <property type="evidence" value="ECO:0007669"/>
    <property type="project" value="InterPro"/>
</dbReference>
<evidence type="ECO:0000313" key="9">
    <source>
        <dbReference type="EMBL" id="PVY44929.1"/>
    </source>
</evidence>
<evidence type="ECO:0000256" key="6">
    <source>
        <dbReference type="ARBA" id="ARBA00023136"/>
    </source>
</evidence>
<evidence type="ECO:0000256" key="1">
    <source>
        <dbReference type="ARBA" id="ARBA00004442"/>
    </source>
</evidence>
<dbReference type="Pfam" id="PF02321">
    <property type="entry name" value="OEP"/>
    <property type="match status" value="1"/>
</dbReference>
<gene>
    <name evidence="9" type="ORF">C8D82_10473</name>
    <name evidence="8" type="ORF">HF882_14590</name>
</gene>
<keyword evidence="3" id="KW-0813">Transport</keyword>
<keyword evidence="5" id="KW-0812">Transmembrane</keyword>
<dbReference type="PROSITE" id="PS51257">
    <property type="entry name" value="PROKAR_LIPOPROTEIN"/>
    <property type="match status" value="1"/>
</dbReference>
<dbReference type="GO" id="GO:0015288">
    <property type="term" value="F:porin activity"/>
    <property type="evidence" value="ECO:0007669"/>
    <property type="project" value="TreeGrafter"/>
</dbReference>
<evidence type="ECO:0000313" key="8">
    <source>
        <dbReference type="EMBL" id="NMD87812.1"/>
    </source>
</evidence>
<keyword evidence="4" id="KW-1134">Transmembrane beta strand</keyword>
<dbReference type="GO" id="GO:1990281">
    <property type="term" value="C:efflux pump complex"/>
    <property type="evidence" value="ECO:0007669"/>
    <property type="project" value="TreeGrafter"/>
</dbReference>
<dbReference type="PANTHER" id="PTHR30026:SF20">
    <property type="entry name" value="OUTER MEMBRANE PROTEIN TOLC"/>
    <property type="match status" value="1"/>
</dbReference>
<dbReference type="InterPro" id="IPR051906">
    <property type="entry name" value="TolC-like"/>
</dbReference>
<proteinExistence type="inferred from homology"/>
<evidence type="ECO:0000256" key="4">
    <source>
        <dbReference type="ARBA" id="ARBA00022452"/>
    </source>
</evidence>
<evidence type="ECO:0000256" key="7">
    <source>
        <dbReference type="ARBA" id="ARBA00023237"/>
    </source>
</evidence>
<dbReference type="RefSeq" id="WP_116882920.1">
    <property type="nucleotide sequence ID" value="NZ_CAJKCJ010000037.1"/>
</dbReference>
<dbReference type="Proteomes" id="UP000245959">
    <property type="component" value="Unassembled WGS sequence"/>
</dbReference>
<dbReference type="AlphaFoldDB" id="A0A2U1B8D8"/>
<dbReference type="EMBL" id="QEKH01000004">
    <property type="protein sequence ID" value="PVY44929.1"/>
    <property type="molecule type" value="Genomic_DNA"/>
</dbReference>